<dbReference type="PROSITE" id="PS50885">
    <property type="entry name" value="HAMP"/>
    <property type="match status" value="1"/>
</dbReference>
<dbReference type="InterPro" id="IPR004358">
    <property type="entry name" value="Sig_transdc_His_kin-like_C"/>
</dbReference>
<dbReference type="Pfam" id="PF00512">
    <property type="entry name" value="HisKA"/>
    <property type="match status" value="1"/>
</dbReference>
<gene>
    <name evidence="17" type="ORF">H9697_03375</name>
</gene>
<evidence type="ECO:0000256" key="4">
    <source>
        <dbReference type="ARBA" id="ARBA00022475"/>
    </source>
</evidence>
<dbReference type="SMART" id="SM00304">
    <property type="entry name" value="HAMP"/>
    <property type="match status" value="1"/>
</dbReference>
<dbReference type="SUPFAM" id="SSF158472">
    <property type="entry name" value="HAMP domain-like"/>
    <property type="match status" value="1"/>
</dbReference>
<keyword evidence="8" id="KW-0547">Nucleotide-binding</keyword>
<dbReference type="PRINTS" id="PR00344">
    <property type="entry name" value="BCTRLSENSOR"/>
</dbReference>
<dbReference type="CDD" id="cd06225">
    <property type="entry name" value="HAMP"/>
    <property type="match status" value="1"/>
</dbReference>
<protein>
    <recommendedName>
        <fullName evidence="3">histidine kinase</fullName>
        <ecNumber evidence="3">2.7.13.3</ecNumber>
    </recommendedName>
</protein>
<dbReference type="SMART" id="SM00387">
    <property type="entry name" value="HATPase_c"/>
    <property type="match status" value="1"/>
</dbReference>
<proteinExistence type="predicted"/>
<evidence type="ECO:0000256" key="6">
    <source>
        <dbReference type="ARBA" id="ARBA00022679"/>
    </source>
</evidence>
<dbReference type="GO" id="GO:0005524">
    <property type="term" value="F:ATP binding"/>
    <property type="evidence" value="ECO:0007669"/>
    <property type="project" value="UniProtKB-KW"/>
</dbReference>
<organism evidence="17 18">
    <name type="scientific">Candidatus Mediterraneibacter faecavium</name>
    <dbReference type="NCBI Taxonomy" id="2838668"/>
    <lineage>
        <taxon>Bacteria</taxon>
        <taxon>Bacillati</taxon>
        <taxon>Bacillota</taxon>
        <taxon>Clostridia</taxon>
        <taxon>Lachnospirales</taxon>
        <taxon>Lachnospiraceae</taxon>
        <taxon>Mediterraneibacter</taxon>
    </lineage>
</organism>
<evidence type="ECO:0000256" key="7">
    <source>
        <dbReference type="ARBA" id="ARBA00022692"/>
    </source>
</evidence>
<dbReference type="InterPro" id="IPR036890">
    <property type="entry name" value="HATPase_C_sf"/>
</dbReference>
<evidence type="ECO:0000256" key="9">
    <source>
        <dbReference type="ARBA" id="ARBA00022777"/>
    </source>
</evidence>
<dbReference type="CDD" id="cd00082">
    <property type="entry name" value="HisKA"/>
    <property type="match status" value="1"/>
</dbReference>
<evidence type="ECO:0000259" key="15">
    <source>
        <dbReference type="PROSITE" id="PS50109"/>
    </source>
</evidence>
<dbReference type="InterPro" id="IPR003594">
    <property type="entry name" value="HATPase_dom"/>
</dbReference>
<dbReference type="EMBL" id="DWVY01000013">
    <property type="protein sequence ID" value="HJC73977.1"/>
    <property type="molecule type" value="Genomic_DNA"/>
</dbReference>
<comment type="catalytic activity">
    <reaction evidence="1">
        <text>ATP + protein L-histidine = ADP + protein N-phospho-L-histidine.</text>
        <dbReference type="EC" id="2.7.13.3"/>
    </reaction>
</comment>
<dbReference type="EC" id="2.7.13.3" evidence="3"/>
<evidence type="ECO:0000256" key="11">
    <source>
        <dbReference type="ARBA" id="ARBA00022989"/>
    </source>
</evidence>
<sequence length="469" mass="52032">MKLRIKIMVCMLCLVSILFGLGSSTLILISFQNGLEQERDTAANSYRLLIYTLQMSGGTEMFSGSENIQDTLRQIAGQRGNYWDSVVLSDSGGVVYSQGEAAGYLTRSEERGYAGSCVVTSFRTDDGSAYLRVSGVFTSGGQTLYLEAGHDISSLYEKREYQQKIYRIIFAAAMILCAVFSYGTAYLLTRPLSGLAKGAREIAGGNLSFRTNIRTGDEIGSLSEDFDRMSEQIGNNVRELERAVERQERFVESFTHEMKTPMTAVIGYADLLRSQQLTEEEVRDAADYIFSEGRRLERLSMKLLDIYVAEKAEVRLSLHCPGRIAENTADHLKPVFEKKRITLTGKYEKGKCLLEPDLFRSLAVNLIDNASKAAGEGGHIWVWVRMTDEGCVLGVEDNGPGIPEEAREHLTEAFYRGDKSRSRKQGGAGLGLTLCAEIVKLHGGTLAFKKRRDGGTRVIAELRGGRYEQ</sequence>
<evidence type="ECO:0000256" key="3">
    <source>
        <dbReference type="ARBA" id="ARBA00012438"/>
    </source>
</evidence>
<evidence type="ECO:0000256" key="8">
    <source>
        <dbReference type="ARBA" id="ARBA00022741"/>
    </source>
</evidence>
<feature type="transmembrane region" description="Helical" evidence="14">
    <location>
        <begin position="6"/>
        <end position="29"/>
    </location>
</feature>
<keyword evidence="12" id="KW-0902">Two-component regulatory system</keyword>
<feature type="domain" description="HAMP" evidence="16">
    <location>
        <begin position="186"/>
        <end position="238"/>
    </location>
</feature>
<feature type="domain" description="Histidine kinase" evidence="15">
    <location>
        <begin position="253"/>
        <end position="466"/>
    </location>
</feature>
<keyword evidence="4" id="KW-1003">Cell membrane</keyword>
<dbReference type="Gene3D" id="6.10.340.10">
    <property type="match status" value="1"/>
</dbReference>
<keyword evidence="10" id="KW-0067">ATP-binding</keyword>
<dbReference type="InterPro" id="IPR003661">
    <property type="entry name" value="HisK_dim/P_dom"/>
</dbReference>
<evidence type="ECO:0000313" key="17">
    <source>
        <dbReference type="EMBL" id="HJC73977.1"/>
    </source>
</evidence>
<keyword evidence="9" id="KW-0418">Kinase</keyword>
<name>A0A9D2TMJ5_9FIRM</name>
<keyword evidence="13 14" id="KW-0472">Membrane</keyword>
<dbReference type="Pfam" id="PF02518">
    <property type="entry name" value="HATPase_c"/>
    <property type="match status" value="1"/>
</dbReference>
<keyword evidence="11 14" id="KW-1133">Transmembrane helix</keyword>
<reference evidence="17" key="2">
    <citation type="submission" date="2021-04" db="EMBL/GenBank/DDBJ databases">
        <authorList>
            <person name="Gilroy R."/>
        </authorList>
    </citation>
    <scope>NUCLEOTIDE SEQUENCE</scope>
    <source>
        <strain evidence="17">CHK196-7946</strain>
    </source>
</reference>
<dbReference type="SMART" id="SM00388">
    <property type="entry name" value="HisKA"/>
    <property type="match status" value="1"/>
</dbReference>
<dbReference type="InterPro" id="IPR036097">
    <property type="entry name" value="HisK_dim/P_sf"/>
</dbReference>
<evidence type="ECO:0000256" key="2">
    <source>
        <dbReference type="ARBA" id="ARBA00004651"/>
    </source>
</evidence>
<keyword evidence="6" id="KW-0808">Transferase</keyword>
<evidence type="ECO:0000256" key="14">
    <source>
        <dbReference type="SAM" id="Phobius"/>
    </source>
</evidence>
<evidence type="ECO:0000256" key="10">
    <source>
        <dbReference type="ARBA" id="ARBA00022840"/>
    </source>
</evidence>
<dbReference type="GO" id="GO:0005886">
    <property type="term" value="C:plasma membrane"/>
    <property type="evidence" value="ECO:0007669"/>
    <property type="project" value="UniProtKB-SubCell"/>
</dbReference>
<dbReference type="Gene3D" id="1.10.287.130">
    <property type="match status" value="1"/>
</dbReference>
<keyword evidence="7 14" id="KW-0812">Transmembrane</keyword>
<dbReference type="PANTHER" id="PTHR45528:SF1">
    <property type="entry name" value="SENSOR HISTIDINE KINASE CPXA"/>
    <property type="match status" value="1"/>
</dbReference>
<dbReference type="GO" id="GO:0000155">
    <property type="term" value="F:phosphorelay sensor kinase activity"/>
    <property type="evidence" value="ECO:0007669"/>
    <property type="project" value="InterPro"/>
</dbReference>
<evidence type="ECO:0000259" key="16">
    <source>
        <dbReference type="PROSITE" id="PS50885"/>
    </source>
</evidence>
<dbReference type="CDD" id="cd00075">
    <property type="entry name" value="HATPase"/>
    <property type="match status" value="1"/>
</dbReference>
<dbReference type="InterPro" id="IPR005467">
    <property type="entry name" value="His_kinase_dom"/>
</dbReference>
<dbReference type="SUPFAM" id="SSF47384">
    <property type="entry name" value="Homodimeric domain of signal transducing histidine kinase"/>
    <property type="match status" value="1"/>
</dbReference>
<evidence type="ECO:0000256" key="5">
    <source>
        <dbReference type="ARBA" id="ARBA00022553"/>
    </source>
</evidence>
<dbReference type="Pfam" id="PF00672">
    <property type="entry name" value="HAMP"/>
    <property type="match status" value="1"/>
</dbReference>
<dbReference type="Gene3D" id="3.30.565.10">
    <property type="entry name" value="Histidine kinase-like ATPase, C-terminal domain"/>
    <property type="match status" value="1"/>
</dbReference>
<dbReference type="SUPFAM" id="SSF55874">
    <property type="entry name" value="ATPase domain of HSP90 chaperone/DNA topoisomerase II/histidine kinase"/>
    <property type="match status" value="1"/>
</dbReference>
<dbReference type="PANTHER" id="PTHR45528">
    <property type="entry name" value="SENSOR HISTIDINE KINASE CPXA"/>
    <property type="match status" value="1"/>
</dbReference>
<feature type="transmembrane region" description="Helical" evidence="14">
    <location>
        <begin position="168"/>
        <end position="188"/>
    </location>
</feature>
<evidence type="ECO:0000313" key="18">
    <source>
        <dbReference type="Proteomes" id="UP000823902"/>
    </source>
</evidence>
<comment type="caution">
    <text evidence="17">The sequence shown here is derived from an EMBL/GenBank/DDBJ whole genome shotgun (WGS) entry which is preliminary data.</text>
</comment>
<dbReference type="PROSITE" id="PS50109">
    <property type="entry name" value="HIS_KIN"/>
    <property type="match status" value="1"/>
</dbReference>
<evidence type="ECO:0000256" key="13">
    <source>
        <dbReference type="ARBA" id="ARBA00023136"/>
    </source>
</evidence>
<dbReference type="Proteomes" id="UP000823902">
    <property type="component" value="Unassembled WGS sequence"/>
</dbReference>
<accession>A0A9D2TMJ5</accession>
<dbReference type="InterPro" id="IPR003660">
    <property type="entry name" value="HAMP_dom"/>
</dbReference>
<dbReference type="InterPro" id="IPR050398">
    <property type="entry name" value="HssS/ArlS-like"/>
</dbReference>
<dbReference type="AlphaFoldDB" id="A0A9D2TMJ5"/>
<evidence type="ECO:0000256" key="1">
    <source>
        <dbReference type="ARBA" id="ARBA00000085"/>
    </source>
</evidence>
<keyword evidence="5" id="KW-0597">Phosphoprotein</keyword>
<reference evidence="17" key="1">
    <citation type="journal article" date="2021" name="PeerJ">
        <title>Extensive microbial diversity within the chicken gut microbiome revealed by metagenomics and culture.</title>
        <authorList>
            <person name="Gilroy R."/>
            <person name="Ravi A."/>
            <person name="Getino M."/>
            <person name="Pursley I."/>
            <person name="Horton D.L."/>
            <person name="Alikhan N.F."/>
            <person name="Baker D."/>
            <person name="Gharbi K."/>
            <person name="Hall N."/>
            <person name="Watson M."/>
            <person name="Adriaenssens E.M."/>
            <person name="Foster-Nyarko E."/>
            <person name="Jarju S."/>
            <person name="Secka A."/>
            <person name="Antonio M."/>
            <person name="Oren A."/>
            <person name="Chaudhuri R.R."/>
            <person name="La Ragione R."/>
            <person name="Hildebrand F."/>
            <person name="Pallen M.J."/>
        </authorList>
    </citation>
    <scope>NUCLEOTIDE SEQUENCE</scope>
    <source>
        <strain evidence="17">CHK196-7946</strain>
    </source>
</reference>
<comment type="subcellular location">
    <subcellularLocation>
        <location evidence="2">Cell membrane</location>
        <topology evidence="2">Multi-pass membrane protein</topology>
    </subcellularLocation>
</comment>
<evidence type="ECO:0000256" key="12">
    <source>
        <dbReference type="ARBA" id="ARBA00023012"/>
    </source>
</evidence>